<keyword evidence="10" id="KW-1185">Reference proteome</keyword>
<keyword evidence="4 8" id="KW-0406">Ion transport</keyword>
<keyword evidence="6 8" id="KW-0139">CF(1)</keyword>
<dbReference type="GO" id="GO:0045259">
    <property type="term" value="C:proton-transporting ATP synthase complex"/>
    <property type="evidence" value="ECO:0007669"/>
    <property type="project" value="UniProtKB-KW"/>
</dbReference>
<keyword evidence="2 8" id="KW-0813">Transport</keyword>
<evidence type="ECO:0000256" key="5">
    <source>
        <dbReference type="ARBA" id="ARBA00023136"/>
    </source>
</evidence>
<comment type="function">
    <text evidence="8">F(1)F(0) ATP synthase produces ATP from ADP in the presence of a proton or sodium gradient. F-type ATPases consist of two structural domains, F(1) containing the extramembraneous catalytic core and F(0) containing the membrane proton channel, linked together by a central stalk and a peripheral stalk. During catalysis, ATP synthesis in the catalytic domain of F(1) is coupled via a rotary mechanism of the central stalk subunits to proton translocation.</text>
</comment>
<dbReference type="InterPro" id="IPR026015">
    <property type="entry name" value="ATP_synth_OSCP/delta_N_sf"/>
</dbReference>
<evidence type="ECO:0000313" key="9">
    <source>
        <dbReference type="EMBL" id="NYJ75401.1"/>
    </source>
</evidence>
<evidence type="ECO:0000256" key="4">
    <source>
        <dbReference type="ARBA" id="ARBA00023065"/>
    </source>
</evidence>
<dbReference type="InterPro" id="IPR020781">
    <property type="entry name" value="ATPase_OSCP/d_CS"/>
</dbReference>
<comment type="function">
    <text evidence="8">This protein is part of the stalk that links CF(0) to CF(1). It either transmits conformational changes from CF(0) to CF(1) or is implicated in proton conduction.</text>
</comment>
<evidence type="ECO:0000256" key="1">
    <source>
        <dbReference type="ARBA" id="ARBA00004370"/>
    </source>
</evidence>
<comment type="similarity">
    <text evidence="8">Belongs to the ATPase delta chain family.</text>
</comment>
<dbReference type="Pfam" id="PF00213">
    <property type="entry name" value="OSCP"/>
    <property type="match status" value="1"/>
</dbReference>
<dbReference type="GO" id="GO:0046933">
    <property type="term" value="F:proton-transporting ATP synthase activity, rotational mechanism"/>
    <property type="evidence" value="ECO:0007669"/>
    <property type="project" value="UniProtKB-UniRule"/>
</dbReference>
<dbReference type="PROSITE" id="PS00389">
    <property type="entry name" value="ATPASE_DELTA"/>
    <property type="match status" value="1"/>
</dbReference>
<keyword evidence="5 8" id="KW-0472">Membrane</keyword>
<comment type="subcellular location">
    <subcellularLocation>
        <location evidence="8">Cell membrane</location>
        <topology evidence="8">Peripheral membrane protein</topology>
    </subcellularLocation>
    <subcellularLocation>
        <location evidence="1">Membrane</location>
    </subcellularLocation>
</comment>
<keyword evidence="8" id="KW-1003">Cell membrane</keyword>
<dbReference type="RefSeq" id="WP_179482034.1">
    <property type="nucleotide sequence ID" value="NZ_JACCFW010000001.1"/>
</dbReference>
<accession>A0A853DL12</accession>
<evidence type="ECO:0000256" key="2">
    <source>
        <dbReference type="ARBA" id="ARBA00022448"/>
    </source>
</evidence>
<dbReference type="NCBIfam" id="NF009967">
    <property type="entry name" value="PRK13430.1"/>
    <property type="match status" value="1"/>
</dbReference>
<sequence>MDGSSRASYVAVRGTLREQLSDGADAGAVGEQLFAVTSVLDSSASLRRALADPSATDDAKAGLADRLFGGKVGDQTLAVVRALANTRWAAERDLADAADGLAVEAVLTGADRAGRIDQVEDELFRFERIVAGNPELRDAMTDSQRSGEDKSGLVRTLLDGKVAPETELLARQAADHPRGRRYERVLDSYVATAARLREQLTATAFVAHPLDEDHRERLARALTQIYRREVQVNVIVDPQVVGGVRVQVGDEVIDGSLANRLDEARRLMSS</sequence>
<reference evidence="9 10" key="1">
    <citation type="submission" date="2020-07" db="EMBL/GenBank/DDBJ databases">
        <title>Sequencing the genomes of 1000 actinobacteria strains.</title>
        <authorList>
            <person name="Klenk H.-P."/>
        </authorList>
    </citation>
    <scope>NUCLEOTIDE SEQUENCE [LARGE SCALE GENOMIC DNA]</scope>
    <source>
        <strain evidence="9 10">DSM 29531</strain>
    </source>
</reference>
<dbReference type="SUPFAM" id="SSF47928">
    <property type="entry name" value="N-terminal domain of the delta subunit of the F1F0-ATP synthase"/>
    <property type="match status" value="1"/>
</dbReference>
<evidence type="ECO:0000256" key="3">
    <source>
        <dbReference type="ARBA" id="ARBA00022781"/>
    </source>
</evidence>
<dbReference type="InterPro" id="IPR000711">
    <property type="entry name" value="ATPase_OSCP/dsu"/>
</dbReference>
<dbReference type="NCBIfam" id="TIGR01145">
    <property type="entry name" value="ATP_synt_delta"/>
    <property type="match status" value="1"/>
</dbReference>
<proteinExistence type="inferred from homology"/>
<dbReference type="PANTHER" id="PTHR11910">
    <property type="entry name" value="ATP SYNTHASE DELTA CHAIN"/>
    <property type="match status" value="1"/>
</dbReference>
<evidence type="ECO:0000256" key="8">
    <source>
        <dbReference type="HAMAP-Rule" id="MF_01416"/>
    </source>
</evidence>
<dbReference type="GO" id="GO:0005886">
    <property type="term" value="C:plasma membrane"/>
    <property type="evidence" value="ECO:0007669"/>
    <property type="project" value="UniProtKB-SubCell"/>
</dbReference>
<organism evidence="9 10">
    <name type="scientific">Allobranchiibius huperziae</name>
    <dbReference type="NCBI Taxonomy" id="1874116"/>
    <lineage>
        <taxon>Bacteria</taxon>
        <taxon>Bacillati</taxon>
        <taxon>Actinomycetota</taxon>
        <taxon>Actinomycetes</taxon>
        <taxon>Micrococcales</taxon>
        <taxon>Dermacoccaceae</taxon>
        <taxon>Allobranchiibius</taxon>
    </lineage>
</organism>
<evidence type="ECO:0000313" key="10">
    <source>
        <dbReference type="Proteomes" id="UP000571817"/>
    </source>
</evidence>
<dbReference type="Proteomes" id="UP000571817">
    <property type="component" value="Unassembled WGS sequence"/>
</dbReference>
<dbReference type="Gene3D" id="1.10.520.20">
    <property type="entry name" value="N-terminal domain of the delta subunit of the F1F0-ATP synthase"/>
    <property type="match status" value="1"/>
</dbReference>
<evidence type="ECO:0000256" key="7">
    <source>
        <dbReference type="ARBA" id="ARBA00023310"/>
    </source>
</evidence>
<protein>
    <recommendedName>
        <fullName evidence="8">ATP synthase subunit delta</fullName>
    </recommendedName>
    <alternativeName>
        <fullName evidence="8">ATP synthase F(1) sector subunit delta</fullName>
    </alternativeName>
    <alternativeName>
        <fullName evidence="8">F-type ATPase subunit delta</fullName>
        <shortName evidence="8">F-ATPase subunit delta</shortName>
    </alternativeName>
</protein>
<name>A0A853DL12_9MICO</name>
<keyword evidence="3 8" id="KW-0375">Hydrogen ion transport</keyword>
<dbReference type="HAMAP" id="MF_01416">
    <property type="entry name" value="ATP_synth_delta_bact"/>
    <property type="match status" value="1"/>
</dbReference>
<gene>
    <name evidence="8" type="primary">atpH</name>
    <name evidence="9" type="ORF">HNR15_002364</name>
</gene>
<evidence type="ECO:0000256" key="6">
    <source>
        <dbReference type="ARBA" id="ARBA00023196"/>
    </source>
</evidence>
<keyword evidence="7 8" id="KW-0066">ATP synthesis</keyword>
<dbReference type="AlphaFoldDB" id="A0A853DL12"/>
<comment type="caution">
    <text evidence="9">The sequence shown here is derived from an EMBL/GenBank/DDBJ whole genome shotgun (WGS) entry which is preliminary data.</text>
</comment>
<dbReference type="EMBL" id="JACCFW010000001">
    <property type="protein sequence ID" value="NYJ75401.1"/>
    <property type="molecule type" value="Genomic_DNA"/>
</dbReference>